<name>A0A4S3M2I3_9FLAO</name>
<dbReference type="GO" id="GO:0016787">
    <property type="term" value="F:hydrolase activity"/>
    <property type="evidence" value="ECO:0007669"/>
    <property type="project" value="UniProtKB-KW"/>
</dbReference>
<dbReference type="Proteomes" id="UP000305939">
    <property type="component" value="Unassembled WGS sequence"/>
</dbReference>
<dbReference type="PANTHER" id="PTHR41368">
    <property type="entry name" value="PROTEIN YGHO"/>
    <property type="match status" value="1"/>
</dbReference>
<evidence type="ECO:0000259" key="1">
    <source>
        <dbReference type="PROSITE" id="PS51186"/>
    </source>
</evidence>
<dbReference type="CDD" id="cd04301">
    <property type="entry name" value="NAT_SF"/>
    <property type="match status" value="1"/>
</dbReference>
<reference evidence="2 3" key="1">
    <citation type="submission" date="2019-04" db="EMBL/GenBank/DDBJ databases">
        <title>Draft genome sequence of Robertkochia marina CC-AMO-30D.</title>
        <authorList>
            <person name="Hameed A."/>
            <person name="Lin S.-Y."/>
            <person name="Shahina M."/>
            <person name="Lai W.-A."/>
            <person name="Young C.-C."/>
        </authorList>
    </citation>
    <scope>NUCLEOTIDE SEQUENCE [LARGE SCALE GENOMIC DNA]</scope>
    <source>
        <strain evidence="2 3">CC-AMO-30D</strain>
    </source>
</reference>
<dbReference type="InterPro" id="IPR016181">
    <property type="entry name" value="Acyl_CoA_acyltransferase"/>
</dbReference>
<sequence>MSEQSVTVKEITSRKDLEKFVKFPFSLYKNSPYWVPPIIKEEVDNFDPEKNPAYQEADAWFYMAYKQGKPVGRIAVIVNWPEVKEMNKPKIRFGWFEAVNDAEVTSRLFQKVAEKGAELGLKYIEGPAGFTNMDKAGMLLEGFDRPGSMSTYYNPAYYNELLEKEGFTKEIDWKEYEIDVPKGIPDKVAKFSGLIMKKFGFKLLRFKSNKELLPQADRIFDLMNKTYSSLQSFTPIKPYQIAHYKEKFLKFIHPDYISLIEDKNGDLVAFSVVMPSFTEALQKANGKLFPFGFYHLMKAMKTNDKATLLLIGVHPDYTGKGVTAIIFKEVIELFNRKGIKVVETNPELETNNQIQALWKDYDPRLIKKWRTYRKELS</sequence>
<accession>A0A4S3M2I3</accession>
<organism evidence="2 3">
    <name type="scientific">Robertkochia marina</name>
    <dbReference type="NCBI Taxonomy" id="1227945"/>
    <lineage>
        <taxon>Bacteria</taxon>
        <taxon>Pseudomonadati</taxon>
        <taxon>Bacteroidota</taxon>
        <taxon>Flavobacteriia</taxon>
        <taxon>Flavobacteriales</taxon>
        <taxon>Flavobacteriaceae</taxon>
        <taxon>Robertkochia</taxon>
    </lineage>
</organism>
<gene>
    <name evidence="2" type="ORF">E7Z59_09215</name>
</gene>
<proteinExistence type="predicted"/>
<dbReference type="RefSeq" id="WP_136336024.1">
    <property type="nucleotide sequence ID" value="NZ_QXMP01000014.1"/>
</dbReference>
<dbReference type="Gene3D" id="3.40.630.30">
    <property type="match status" value="1"/>
</dbReference>
<dbReference type="OrthoDB" id="9806005at2"/>
<keyword evidence="3" id="KW-1185">Reference proteome</keyword>
<dbReference type="AlphaFoldDB" id="A0A4S3M2I3"/>
<evidence type="ECO:0000313" key="2">
    <source>
        <dbReference type="EMBL" id="THD67819.1"/>
    </source>
</evidence>
<dbReference type="InterPro" id="IPR000182">
    <property type="entry name" value="GNAT_dom"/>
</dbReference>
<dbReference type="SUPFAM" id="SSF55729">
    <property type="entry name" value="Acyl-CoA N-acyltransferases (Nat)"/>
    <property type="match status" value="1"/>
</dbReference>
<dbReference type="EMBL" id="SSMC01000002">
    <property type="protein sequence ID" value="THD67819.1"/>
    <property type="molecule type" value="Genomic_DNA"/>
</dbReference>
<comment type="caution">
    <text evidence="2">The sequence shown here is derived from an EMBL/GenBank/DDBJ whole genome shotgun (WGS) entry which is preliminary data.</text>
</comment>
<dbReference type="GO" id="GO:0016747">
    <property type="term" value="F:acyltransferase activity, transferring groups other than amino-acyl groups"/>
    <property type="evidence" value="ECO:0007669"/>
    <property type="project" value="InterPro"/>
</dbReference>
<dbReference type="Pfam" id="PF00583">
    <property type="entry name" value="Acetyltransf_1"/>
    <property type="match status" value="1"/>
</dbReference>
<dbReference type="PANTHER" id="PTHR41368:SF1">
    <property type="entry name" value="PROTEIN YGHO"/>
    <property type="match status" value="1"/>
</dbReference>
<evidence type="ECO:0000313" key="3">
    <source>
        <dbReference type="Proteomes" id="UP000305939"/>
    </source>
</evidence>
<protein>
    <submittedName>
        <fullName evidence="2">GTP cyclohydrolase</fullName>
    </submittedName>
</protein>
<dbReference type="InterPro" id="IPR039968">
    <property type="entry name" value="BcerS-like"/>
</dbReference>
<dbReference type="PROSITE" id="PS51186">
    <property type="entry name" value="GNAT"/>
    <property type="match status" value="1"/>
</dbReference>
<feature type="domain" description="N-acetyltransferase" evidence="1">
    <location>
        <begin position="6"/>
        <end position="164"/>
    </location>
</feature>
<keyword evidence="2" id="KW-0378">Hydrolase</keyword>